<organism evidence="2 3">
    <name type="scientific">Anguilla anguilla</name>
    <name type="common">European freshwater eel</name>
    <name type="synonym">Muraena anguilla</name>
    <dbReference type="NCBI Taxonomy" id="7936"/>
    <lineage>
        <taxon>Eukaryota</taxon>
        <taxon>Metazoa</taxon>
        <taxon>Chordata</taxon>
        <taxon>Craniata</taxon>
        <taxon>Vertebrata</taxon>
        <taxon>Euteleostomi</taxon>
        <taxon>Actinopterygii</taxon>
        <taxon>Neopterygii</taxon>
        <taxon>Teleostei</taxon>
        <taxon>Anguilliformes</taxon>
        <taxon>Anguillidae</taxon>
        <taxon>Anguilla</taxon>
    </lineage>
</organism>
<dbReference type="AlphaFoldDB" id="A0A9D3MB96"/>
<proteinExistence type="predicted"/>
<reference evidence="2" key="1">
    <citation type="submission" date="2021-01" db="EMBL/GenBank/DDBJ databases">
        <title>A chromosome-scale assembly of European eel, Anguilla anguilla.</title>
        <authorList>
            <person name="Henkel C."/>
            <person name="Jong-Raadsen S.A."/>
            <person name="Dufour S."/>
            <person name="Weltzien F.-A."/>
            <person name="Palstra A.P."/>
            <person name="Pelster B."/>
            <person name="Spaink H.P."/>
            <person name="Van Den Thillart G.E."/>
            <person name="Jansen H."/>
            <person name="Zahm M."/>
            <person name="Klopp C."/>
            <person name="Cedric C."/>
            <person name="Louis A."/>
            <person name="Berthelot C."/>
            <person name="Parey E."/>
            <person name="Roest Crollius H."/>
            <person name="Montfort J."/>
            <person name="Robinson-Rechavi M."/>
            <person name="Bucao C."/>
            <person name="Bouchez O."/>
            <person name="Gislard M."/>
            <person name="Lluch J."/>
            <person name="Milhes M."/>
            <person name="Lampietro C."/>
            <person name="Lopez Roques C."/>
            <person name="Donnadieu C."/>
            <person name="Braasch I."/>
            <person name="Desvignes T."/>
            <person name="Postlethwait J."/>
            <person name="Bobe J."/>
            <person name="Guiguen Y."/>
            <person name="Dirks R."/>
        </authorList>
    </citation>
    <scope>NUCLEOTIDE SEQUENCE</scope>
    <source>
        <strain evidence="2">Tag_6206</strain>
        <tissue evidence="2">Liver</tissue>
    </source>
</reference>
<dbReference type="Proteomes" id="UP001044222">
    <property type="component" value="Chromosome 8"/>
</dbReference>
<comment type="caution">
    <text evidence="2">The sequence shown here is derived from an EMBL/GenBank/DDBJ whole genome shotgun (WGS) entry which is preliminary data.</text>
</comment>
<protein>
    <submittedName>
        <fullName evidence="2">Uncharacterized protein</fullName>
    </submittedName>
</protein>
<sequence>MWRELSQGLSESSVRRVPQANQEHELRDPPPQPRPLLQLPTPRHAPSSLQNTAIMEEDADFEEDEVFDVHL</sequence>
<evidence type="ECO:0000256" key="1">
    <source>
        <dbReference type="SAM" id="MobiDB-lite"/>
    </source>
</evidence>
<feature type="region of interest" description="Disordered" evidence="1">
    <location>
        <begin position="1"/>
        <end position="52"/>
    </location>
</feature>
<accession>A0A9D3MB96</accession>
<gene>
    <name evidence="2" type="ORF">ANANG_G00158470</name>
</gene>
<dbReference type="EMBL" id="JAFIRN010000008">
    <property type="protein sequence ID" value="KAG5844150.1"/>
    <property type="molecule type" value="Genomic_DNA"/>
</dbReference>
<keyword evidence="3" id="KW-1185">Reference proteome</keyword>
<name>A0A9D3MB96_ANGAN</name>
<evidence type="ECO:0000313" key="3">
    <source>
        <dbReference type="Proteomes" id="UP001044222"/>
    </source>
</evidence>
<evidence type="ECO:0000313" key="2">
    <source>
        <dbReference type="EMBL" id="KAG5844150.1"/>
    </source>
</evidence>